<gene>
    <name evidence="2" type="ORF">ACFS25_29150</name>
</gene>
<evidence type="ECO:0000313" key="3">
    <source>
        <dbReference type="Proteomes" id="UP001597512"/>
    </source>
</evidence>
<name>A0ABW6AUI3_9BACT</name>
<reference evidence="3" key="1">
    <citation type="journal article" date="2019" name="Int. J. Syst. Evol. Microbiol.">
        <title>The Global Catalogue of Microorganisms (GCM) 10K type strain sequencing project: providing services to taxonomists for standard genome sequencing and annotation.</title>
        <authorList>
            <consortium name="The Broad Institute Genomics Platform"/>
            <consortium name="The Broad Institute Genome Sequencing Center for Infectious Disease"/>
            <person name="Wu L."/>
            <person name="Ma J."/>
        </authorList>
    </citation>
    <scope>NUCLEOTIDE SEQUENCE [LARGE SCALE GENOMIC DNA]</scope>
    <source>
        <strain evidence="3">KCTC 52490</strain>
    </source>
</reference>
<keyword evidence="1" id="KW-1133">Transmembrane helix</keyword>
<evidence type="ECO:0000256" key="1">
    <source>
        <dbReference type="SAM" id="Phobius"/>
    </source>
</evidence>
<comment type="caution">
    <text evidence="2">The sequence shown here is derived from an EMBL/GenBank/DDBJ whole genome shotgun (WGS) entry which is preliminary data.</text>
</comment>
<feature type="transmembrane region" description="Helical" evidence="1">
    <location>
        <begin position="24"/>
        <end position="46"/>
    </location>
</feature>
<dbReference type="Proteomes" id="UP001597512">
    <property type="component" value="Unassembled WGS sequence"/>
</dbReference>
<dbReference type="RefSeq" id="WP_381508341.1">
    <property type="nucleotide sequence ID" value="NZ_JBHUOM010000048.1"/>
</dbReference>
<organism evidence="2 3">
    <name type="scientific">Spirosoma flavum</name>
    <dbReference type="NCBI Taxonomy" id="2048557"/>
    <lineage>
        <taxon>Bacteria</taxon>
        <taxon>Pseudomonadati</taxon>
        <taxon>Bacteroidota</taxon>
        <taxon>Cytophagia</taxon>
        <taxon>Cytophagales</taxon>
        <taxon>Cytophagaceae</taxon>
        <taxon>Spirosoma</taxon>
    </lineage>
</organism>
<evidence type="ECO:0000313" key="2">
    <source>
        <dbReference type="EMBL" id="MFD2937868.1"/>
    </source>
</evidence>
<accession>A0ABW6AUI3</accession>
<dbReference type="EMBL" id="JBHUOM010000048">
    <property type="protein sequence ID" value="MFD2937868.1"/>
    <property type="molecule type" value="Genomic_DNA"/>
</dbReference>
<protein>
    <submittedName>
        <fullName evidence="2">Uncharacterized protein</fullName>
    </submittedName>
</protein>
<keyword evidence="1" id="KW-0472">Membrane</keyword>
<keyword evidence="3" id="KW-1185">Reference proteome</keyword>
<proteinExistence type="predicted"/>
<sequence length="536" mass="61929">MQKVYKIAIAISVWLTTKYKDNPILVIAITTVSIILVILELHNGIFDAISKYKEEKIFKVQTAVKAPIFINNITKDSVNIIVARFENYYNPNISNCIGNAIAKRINQVTYSKQLPINVIYNDSLLSPQTVKEAKDIAQANNSDLIIYGLFKNSNNQCGDGKVCFRTTANSFLKTSADSSNINLEKYDLDFKDIKSGQIELGQFSLDTVAFDYWIESLVILKRNKNYFSGFRSLYKIPDNISLIDKYERYNKRGIMNAKLGLYYKAISDYDTAISTCKKRIIIKQIEISRIPQDFNDPKDKGLPAPLRRMLLISLDIVKDKNILFNLFYNKTTCLAMIGKYDLAQTLINKELEKIQNIRKNVAASEKNQSKILLQKPLKGKNILSFSLKDSTKGEVQVNMEDVENEIYFLKSHLYFLANKPDSMYKYIPYARGVRDCEKYYAYFIAGAFAIEKNYEKTLAIIEDAKRTGCKIYNPNSIKNDCLIMLKYNWYIKNINLLAFILFTFWLISLFTLRKIFLYSYQNTLKKGFQYIQDAKR</sequence>
<feature type="transmembrane region" description="Helical" evidence="1">
    <location>
        <begin position="494"/>
        <end position="516"/>
    </location>
</feature>
<keyword evidence="1" id="KW-0812">Transmembrane</keyword>